<accession>A0ABD3V6L8</accession>
<name>A0ABD3V6L8_SINWO</name>
<dbReference type="EMBL" id="JBJQND010000013">
    <property type="protein sequence ID" value="KAL3857262.1"/>
    <property type="molecule type" value="Genomic_DNA"/>
</dbReference>
<dbReference type="Proteomes" id="UP001634394">
    <property type="component" value="Unassembled WGS sequence"/>
</dbReference>
<organism evidence="1 2">
    <name type="scientific">Sinanodonta woodiana</name>
    <name type="common">Chinese pond mussel</name>
    <name type="synonym">Anodonta woodiana</name>
    <dbReference type="NCBI Taxonomy" id="1069815"/>
    <lineage>
        <taxon>Eukaryota</taxon>
        <taxon>Metazoa</taxon>
        <taxon>Spiralia</taxon>
        <taxon>Lophotrochozoa</taxon>
        <taxon>Mollusca</taxon>
        <taxon>Bivalvia</taxon>
        <taxon>Autobranchia</taxon>
        <taxon>Heteroconchia</taxon>
        <taxon>Palaeoheterodonta</taxon>
        <taxon>Unionida</taxon>
        <taxon>Unionoidea</taxon>
        <taxon>Unionidae</taxon>
        <taxon>Unioninae</taxon>
        <taxon>Sinanodonta</taxon>
    </lineage>
</organism>
<sequence length="115" mass="13061">MELRIVYILGTIVLMFYISEARPYLIDKPEADSQQDEIMAADEIPNYMTTKDISAFQDPDHNSMGVIAEDKINQKFLVPKSATAPNRRVKRRIICKLCPIRIATVLMSIPCCTRG</sequence>
<reference evidence="1 2" key="1">
    <citation type="submission" date="2024-11" db="EMBL/GenBank/DDBJ databases">
        <title>Chromosome-level genome assembly of the freshwater bivalve Anodonta woodiana.</title>
        <authorList>
            <person name="Chen X."/>
        </authorList>
    </citation>
    <scope>NUCLEOTIDE SEQUENCE [LARGE SCALE GENOMIC DNA]</scope>
    <source>
        <strain evidence="1">MN2024</strain>
        <tissue evidence="1">Gills</tissue>
    </source>
</reference>
<comment type="caution">
    <text evidence="1">The sequence shown here is derived from an EMBL/GenBank/DDBJ whole genome shotgun (WGS) entry which is preliminary data.</text>
</comment>
<evidence type="ECO:0000313" key="1">
    <source>
        <dbReference type="EMBL" id="KAL3857262.1"/>
    </source>
</evidence>
<dbReference type="EMBL" id="JBJQND010000013">
    <property type="protein sequence ID" value="KAL3857261.1"/>
    <property type="molecule type" value="Genomic_DNA"/>
</dbReference>
<keyword evidence="2" id="KW-1185">Reference proteome</keyword>
<dbReference type="AlphaFoldDB" id="A0ABD3V6L8"/>
<evidence type="ECO:0000313" key="2">
    <source>
        <dbReference type="Proteomes" id="UP001634394"/>
    </source>
</evidence>
<proteinExistence type="predicted"/>
<gene>
    <name evidence="1" type="ORF">ACJMK2_011951</name>
</gene>
<protein>
    <submittedName>
        <fullName evidence="1">Uncharacterized protein</fullName>
    </submittedName>
</protein>